<feature type="transmembrane region" description="Helical" evidence="1">
    <location>
        <begin position="35"/>
        <end position="54"/>
    </location>
</feature>
<accession>A0A1Y5SBI5</accession>
<evidence type="ECO:0000313" key="3">
    <source>
        <dbReference type="Proteomes" id="UP000193409"/>
    </source>
</evidence>
<dbReference type="Proteomes" id="UP000193409">
    <property type="component" value="Unassembled WGS sequence"/>
</dbReference>
<sequence>MTRLAMVIFSMVATTLAGTGVVIALVVGLDTLLPILAFAAAGFVLAFPVTWLIARKLAALG</sequence>
<evidence type="ECO:0000313" key="2">
    <source>
        <dbReference type="EMBL" id="SLN35839.1"/>
    </source>
</evidence>
<dbReference type="AlphaFoldDB" id="A0A1Y5SBI5"/>
<organism evidence="2 3">
    <name type="scientific">Pseudoruegeria aquimaris</name>
    <dbReference type="NCBI Taxonomy" id="393663"/>
    <lineage>
        <taxon>Bacteria</taxon>
        <taxon>Pseudomonadati</taxon>
        <taxon>Pseudomonadota</taxon>
        <taxon>Alphaproteobacteria</taxon>
        <taxon>Rhodobacterales</taxon>
        <taxon>Roseobacteraceae</taxon>
        <taxon>Pseudoruegeria</taxon>
    </lineage>
</organism>
<gene>
    <name evidence="2" type="ORF">PSA7680_01695</name>
</gene>
<keyword evidence="1" id="KW-1133">Transmembrane helix</keyword>
<feature type="transmembrane region" description="Helical" evidence="1">
    <location>
        <begin position="7"/>
        <end position="29"/>
    </location>
</feature>
<dbReference type="OrthoDB" id="7510999at2"/>
<keyword evidence="1" id="KW-0472">Membrane</keyword>
<protein>
    <recommendedName>
        <fullName evidence="4">CTP synthetase</fullName>
    </recommendedName>
</protein>
<keyword evidence="1" id="KW-0812">Transmembrane</keyword>
<dbReference type="RefSeq" id="WP_085868266.1">
    <property type="nucleotide sequence ID" value="NZ_FWFQ01000010.1"/>
</dbReference>
<name>A0A1Y5SBI5_9RHOB</name>
<evidence type="ECO:0008006" key="4">
    <source>
        <dbReference type="Google" id="ProtNLM"/>
    </source>
</evidence>
<reference evidence="2 3" key="1">
    <citation type="submission" date="2017-03" db="EMBL/GenBank/DDBJ databases">
        <authorList>
            <person name="Afonso C.L."/>
            <person name="Miller P.J."/>
            <person name="Scott M.A."/>
            <person name="Spackman E."/>
            <person name="Goraichik I."/>
            <person name="Dimitrov K.M."/>
            <person name="Suarez D.L."/>
            <person name="Swayne D.E."/>
        </authorList>
    </citation>
    <scope>NUCLEOTIDE SEQUENCE [LARGE SCALE GENOMIC DNA]</scope>
    <source>
        <strain evidence="2 3">CECT 7680</strain>
    </source>
</reference>
<evidence type="ECO:0000256" key="1">
    <source>
        <dbReference type="SAM" id="Phobius"/>
    </source>
</evidence>
<dbReference type="EMBL" id="FWFQ01000010">
    <property type="protein sequence ID" value="SLN35839.1"/>
    <property type="molecule type" value="Genomic_DNA"/>
</dbReference>
<proteinExistence type="predicted"/>
<keyword evidence="3" id="KW-1185">Reference proteome</keyword>